<comment type="caution">
    <text evidence="2">The sequence shown here is derived from an EMBL/GenBank/DDBJ whole genome shotgun (WGS) entry which is preliminary data.</text>
</comment>
<protein>
    <submittedName>
        <fullName evidence="2">Uncharacterized protein</fullName>
    </submittedName>
</protein>
<gene>
    <name evidence="2" type="ORF">C0Q70_11934</name>
</gene>
<proteinExistence type="predicted"/>
<dbReference type="AlphaFoldDB" id="A0A2T7P7G6"/>
<keyword evidence="3" id="KW-1185">Reference proteome</keyword>
<reference evidence="2 3" key="1">
    <citation type="submission" date="2018-04" db="EMBL/GenBank/DDBJ databases">
        <title>The genome of golden apple snail Pomacea canaliculata provides insight into stress tolerance and invasive adaptation.</title>
        <authorList>
            <person name="Liu C."/>
            <person name="Liu B."/>
            <person name="Ren Y."/>
            <person name="Zhang Y."/>
            <person name="Wang H."/>
            <person name="Li S."/>
            <person name="Jiang F."/>
            <person name="Yin L."/>
            <person name="Zhang G."/>
            <person name="Qian W."/>
            <person name="Fan W."/>
        </authorList>
    </citation>
    <scope>NUCLEOTIDE SEQUENCE [LARGE SCALE GENOMIC DNA]</scope>
    <source>
        <strain evidence="2">SZHN2017</strain>
        <tissue evidence="2">Muscle</tissue>
    </source>
</reference>
<sequence length="161" mass="17614">MSECSSDGVAQSGCHYCFQTGSYNGQVAMSGVIPTKCSCKSSSQLHQLHQLQDITTEENVSTPVYLRVGAVEPFSTHTLSRLLRAFTQEATDRYHPDISNGFLSRFCFEKQPQVTPSSPPPPVRHNKGAMASPARLPSPVCVRASLAPPTPPHLSMGWRER</sequence>
<organism evidence="2 3">
    <name type="scientific">Pomacea canaliculata</name>
    <name type="common">Golden apple snail</name>
    <dbReference type="NCBI Taxonomy" id="400727"/>
    <lineage>
        <taxon>Eukaryota</taxon>
        <taxon>Metazoa</taxon>
        <taxon>Spiralia</taxon>
        <taxon>Lophotrochozoa</taxon>
        <taxon>Mollusca</taxon>
        <taxon>Gastropoda</taxon>
        <taxon>Caenogastropoda</taxon>
        <taxon>Architaenioglossa</taxon>
        <taxon>Ampullarioidea</taxon>
        <taxon>Ampullariidae</taxon>
        <taxon>Pomacea</taxon>
    </lineage>
</organism>
<accession>A0A2T7P7G6</accession>
<name>A0A2T7P7G6_POMCA</name>
<dbReference type="EMBL" id="PZQS01000006">
    <property type="protein sequence ID" value="PVD29336.1"/>
    <property type="molecule type" value="Genomic_DNA"/>
</dbReference>
<evidence type="ECO:0000313" key="3">
    <source>
        <dbReference type="Proteomes" id="UP000245119"/>
    </source>
</evidence>
<dbReference type="Proteomes" id="UP000245119">
    <property type="component" value="Linkage Group LG6"/>
</dbReference>
<evidence type="ECO:0000313" key="2">
    <source>
        <dbReference type="EMBL" id="PVD29336.1"/>
    </source>
</evidence>
<evidence type="ECO:0000256" key="1">
    <source>
        <dbReference type="SAM" id="MobiDB-lite"/>
    </source>
</evidence>
<feature type="region of interest" description="Disordered" evidence="1">
    <location>
        <begin position="111"/>
        <end position="134"/>
    </location>
</feature>